<feature type="transmembrane region" description="Helical" evidence="1">
    <location>
        <begin position="54"/>
        <end position="70"/>
    </location>
</feature>
<sequence length="135" mass="16295">MSWLKFILFFVIVIATIFVMKFSLRKLLKIEKREKDFLSHEHVNDQHKKIDKRVRWGWLFVGITIIYLVIFQEVPVMLYLLLYIAWMATDAFVRAYFQWKHSEQPKESVLTISEMLIWVIAVTVVIYFDVFNFLA</sequence>
<keyword evidence="3" id="KW-1185">Reference proteome</keyword>
<evidence type="ECO:0000313" key="3">
    <source>
        <dbReference type="Proteomes" id="UP001595932"/>
    </source>
</evidence>
<name>A0ABV9MCZ0_9BACL</name>
<feature type="transmembrane region" description="Helical" evidence="1">
    <location>
        <begin position="76"/>
        <end position="97"/>
    </location>
</feature>
<reference evidence="3" key="1">
    <citation type="journal article" date="2019" name="Int. J. Syst. Evol. Microbiol.">
        <title>The Global Catalogue of Microorganisms (GCM) 10K type strain sequencing project: providing services to taxonomists for standard genome sequencing and annotation.</title>
        <authorList>
            <consortium name="The Broad Institute Genomics Platform"/>
            <consortium name="The Broad Institute Genome Sequencing Center for Infectious Disease"/>
            <person name="Wu L."/>
            <person name="Ma J."/>
        </authorList>
    </citation>
    <scope>NUCLEOTIDE SEQUENCE [LARGE SCALE GENOMIC DNA]</scope>
    <source>
        <strain evidence="3">CGMCC 1.12151</strain>
    </source>
</reference>
<evidence type="ECO:0000313" key="2">
    <source>
        <dbReference type="EMBL" id="MFC4713455.1"/>
    </source>
</evidence>
<keyword evidence="1" id="KW-0472">Membrane</keyword>
<organism evidence="2 3">
    <name type="scientific">Planococcus dechangensis</name>
    <dbReference type="NCBI Taxonomy" id="1176255"/>
    <lineage>
        <taxon>Bacteria</taxon>
        <taxon>Bacillati</taxon>
        <taxon>Bacillota</taxon>
        <taxon>Bacilli</taxon>
        <taxon>Bacillales</taxon>
        <taxon>Caryophanaceae</taxon>
        <taxon>Planococcus</taxon>
    </lineage>
</organism>
<comment type="caution">
    <text evidence="2">The sequence shown here is derived from an EMBL/GenBank/DDBJ whole genome shotgun (WGS) entry which is preliminary data.</text>
</comment>
<accession>A0ABV9MCZ0</accession>
<gene>
    <name evidence="2" type="ORF">ACFO5U_11300</name>
</gene>
<dbReference type="Pfam" id="PF13789">
    <property type="entry name" value="DUF4181"/>
    <property type="match status" value="1"/>
</dbReference>
<feature type="transmembrane region" description="Helical" evidence="1">
    <location>
        <begin position="6"/>
        <end position="24"/>
    </location>
</feature>
<dbReference type="EMBL" id="JBHSGL010000005">
    <property type="protein sequence ID" value="MFC4713455.1"/>
    <property type="molecule type" value="Genomic_DNA"/>
</dbReference>
<dbReference type="Proteomes" id="UP001595932">
    <property type="component" value="Unassembled WGS sequence"/>
</dbReference>
<dbReference type="InterPro" id="IPR025441">
    <property type="entry name" value="DUF4181"/>
</dbReference>
<evidence type="ECO:0000256" key="1">
    <source>
        <dbReference type="SAM" id="Phobius"/>
    </source>
</evidence>
<keyword evidence="1" id="KW-0812">Transmembrane</keyword>
<proteinExistence type="predicted"/>
<feature type="transmembrane region" description="Helical" evidence="1">
    <location>
        <begin position="109"/>
        <end position="128"/>
    </location>
</feature>
<keyword evidence="1" id="KW-1133">Transmembrane helix</keyword>
<dbReference type="RefSeq" id="WP_377279165.1">
    <property type="nucleotide sequence ID" value="NZ_JBHSGL010000005.1"/>
</dbReference>
<protein>
    <submittedName>
        <fullName evidence="2">DUF4181 domain-containing protein</fullName>
    </submittedName>
</protein>